<keyword evidence="3 7" id="KW-0812">Transmembrane</keyword>
<evidence type="ECO:0000313" key="10">
    <source>
        <dbReference type="Proteomes" id="UP000295382"/>
    </source>
</evidence>
<feature type="domain" description="Cation efflux protein transmembrane" evidence="8">
    <location>
        <begin position="80"/>
        <end position="288"/>
    </location>
</feature>
<dbReference type="GO" id="GO:0006829">
    <property type="term" value="P:zinc ion transport"/>
    <property type="evidence" value="ECO:0007669"/>
    <property type="project" value="InterPro"/>
</dbReference>
<name>A0A4R3HX97_PAULE</name>
<evidence type="ECO:0000256" key="1">
    <source>
        <dbReference type="ARBA" id="ARBA00004141"/>
    </source>
</evidence>
<feature type="transmembrane region" description="Helical" evidence="7">
    <location>
        <begin position="263"/>
        <end position="280"/>
    </location>
</feature>
<dbReference type="SUPFAM" id="SSF161111">
    <property type="entry name" value="Cation efflux protein transmembrane domain-like"/>
    <property type="match status" value="1"/>
</dbReference>
<evidence type="ECO:0000256" key="5">
    <source>
        <dbReference type="ARBA" id="ARBA00023136"/>
    </source>
</evidence>
<reference evidence="9 10" key="1">
    <citation type="submission" date="2019-03" db="EMBL/GenBank/DDBJ databases">
        <title>Genomic Encyclopedia of Type Strains, Phase IV (KMG-IV): sequencing the most valuable type-strain genomes for metagenomic binning, comparative biology and taxonomic classification.</title>
        <authorList>
            <person name="Goeker M."/>
        </authorList>
    </citation>
    <scope>NUCLEOTIDE SEQUENCE [LARGE SCALE GENOMIC DNA]</scope>
    <source>
        <strain evidence="9 10">DSM 7445</strain>
    </source>
</reference>
<organism evidence="9 10">
    <name type="scientific">Paucimonas lemoignei</name>
    <name type="common">Pseudomonas lemoignei</name>
    <dbReference type="NCBI Taxonomy" id="29443"/>
    <lineage>
        <taxon>Bacteria</taxon>
        <taxon>Pseudomonadati</taxon>
        <taxon>Pseudomonadota</taxon>
        <taxon>Betaproteobacteria</taxon>
        <taxon>Burkholderiales</taxon>
        <taxon>Burkholderiaceae</taxon>
        <taxon>Paucimonas</taxon>
    </lineage>
</organism>
<dbReference type="PANTHER" id="PTHR13414:SF9">
    <property type="entry name" value="PROTON-COUPLED ZINC ANTIPORTER SLC30A9, MITOCHONDRIAL"/>
    <property type="match status" value="1"/>
</dbReference>
<dbReference type="OrthoDB" id="9806522at2"/>
<evidence type="ECO:0000256" key="7">
    <source>
        <dbReference type="SAM" id="Phobius"/>
    </source>
</evidence>
<comment type="caution">
    <text evidence="9">The sequence shown here is derived from an EMBL/GenBank/DDBJ whole genome shotgun (WGS) entry which is preliminary data.</text>
</comment>
<keyword evidence="2" id="KW-0813">Transport</keyword>
<proteinExistence type="predicted"/>
<dbReference type="InterPro" id="IPR040177">
    <property type="entry name" value="SLC30A9"/>
</dbReference>
<keyword evidence="4 7" id="KW-1133">Transmembrane helix</keyword>
<accession>A0A4R3HX97</accession>
<dbReference type="GO" id="GO:0016020">
    <property type="term" value="C:membrane"/>
    <property type="evidence" value="ECO:0007669"/>
    <property type="project" value="UniProtKB-SubCell"/>
</dbReference>
<evidence type="ECO:0000259" key="8">
    <source>
        <dbReference type="Pfam" id="PF01545"/>
    </source>
</evidence>
<dbReference type="PANTHER" id="PTHR13414">
    <property type="entry name" value="HUEL-CATION TRANSPORTER"/>
    <property type="match status" value="1"/>
</dbReference>
<dbReference type="Pfam" id="PF01545">
    <property type="entry name" value="Cation_efflux"/>
    <property type="match status" value="1"/>
</dbReference>
<feature type="transmembrane region" description="Helical" evidence="7">
    <location>
        <begin position="228"/>
        <end position="251"/>
    </location>
</feature>
<dbReference type="SUPFAM" id="SSF160240">
    <property type="entry name" value="Cation efflux protein cytoplasmic domain-like"/>
    <property type="match status" value="1"/>
</dbReference>
<feature type="region of interest" description="Disordered" evidence="6">
    <location>
        <begin position="1"/>
        <end position="66"/>
    </location>
</feature>
<evidence type="ECO:0000256" key="2">
    <source>
        <dbReference type="ARBA" id="ARBA00022448"/>
    </source>
</evidence>
<protein>
    <submittedName>
        <fullName evidence="9">Cation diffusion facilitator family transporter</fullName>
    </submittedName>
</protein>
<keyword evidence="5 7" id="KW-0472">Membrane</keyword>
<keyword evidence="10" id="KW-1185">Reference proteome</keyword>
<evidence type="ECO:0000256" key="3">
    <source>
        <dbReference type="ARBA" id="ARBA00022692"/>
    </source>
</evidence>
<evidence type="ECO:0000256" key="6">
    <source>
        <dbReference type="SAM" id="MobiDB-lite"/>
    </source>
</evidence>
<dbReference type="InterPro" id="IPR036837">
    <property type="entry name" value="Cation_efflux_CTD_sf"/>
</dbReference>
<dbReference type="InterPro" id="IPR002524">
    <property type="entry name" value="Cation_efflux"/>
</dbReference>
<feature type="compositionally biased region" description="Low complexity" evidence="6">
    <location>
        <begin position="51"/>
        <end position="66"/>
    </location>
</feature>
<dbReference type="InterPro" id="IPR027469">
    <property type="entry name" value="Cation_efflux_TMD_sf"/>
</dbReference>
<dbReference type="GO" id="GO:0008324">
    <property type="term" value="F:monoatomic cation transmembrane transporter activity"/>
    <property type="evidence" value="ECO:0007669"/>
    <property type="project" value="InterPro"/>
</dbReference>
<dbReference type="AlphaFoldDB" id="A0A4R3HX97"/>
<evidence type="ECO:0000256" key="4">
    <source>
        <dbReference type="ARBA" id="ARBA00022989"/>
    </source>
</evidence>
<dbReference type="Gene3D" id="1.20.1510.10">
    <property type="entry name" value="Cation efflux protein transmembrane domain"/>
    <property type="match status" value="1"/>
</dbReference>
<comment type="subcellular location">
    <subcellularLocation>
        <location evidence="1">Membrane</location>
        <topology evidence="1">Multi-pass membrane protein</topology>
    </subcellularLocation>
</comment>
<dbReference type="Gene3D" id="3.30.70.1350">
    <property type="entry name" value="Cation efflux protein, cytoplasmic domain"/>
    <property type="match status" value="1"/>
</dbReference>
<sequence length="376" mass="40031">MPAAGSSCEFVNARNDDEQPRGNDGLPCHPGIRQLREKAVSPAHSPKTPEPDAGAASTPASAPAPVDAASKHAGAKKVIYAALVANFAIAISKFVAAAFTGSAAMLAEGVHSLVDTGNEYLLLVGIGRSQRAPDEWHPFGYGKTLYFWALIVAASVFSLGGGVSIYHGITSMLHPKPLEDPTWNYIVLGVAALFEGYSWHVSKVELVARKHPEESLWQVVRRSKDPSVFTVFIEDSAALTGIAIAALGIWLGHILNNPYIDPAASILIGVVLLAAAVVLGRETGSLLVGESADRAMVQQLRKIISSDPAVEKIGHLLTMQMGPNDILLVAEVQFRGDLAVDTVELAVCRLESAIKAQYPPIRHIYFGSTGFRRTAS</sequence>
<dbReference type="EMBL" id="SLZQ01000008">
    <property type="protein sequence ID" value="TCS36039.1"/>
    <property type="molecule type" value="Genomic_DNA"/>
</dbReference>
<feature type="transmembrane region" description="Helical" evidence="7">
    <location>
        <begin position="78"/>
        <end position="99"/>
    </location>
</feature>
<gene>
    <name evidence="9" type="ORF">EDC30_108103</name>
</gene>
<dbReference type="Proteomes" id="UP000295382">
    <property type="component" value="Unassembled WGS sequence"/>
</dbReference>
<dbReference type="InterPro" id="IPR058533">
    <property type="entry name" value="Cation_efflux_TM"/>
</dbReference>
<dbReference type="NCBIfam" id="TIGR01297">
    <property type="entry name" value="CDF"/>
    <property type="match status" value="1"/>
</dbReference>
<feature type="transmembrane region" description="Helical" evidence="7">
    <location>
        <begin position="145"/>
        <end position="166"/>
    </location>
</feature>
<evidence type="ECO:0000313" key="9">
    <source>
        <dbReference type="EMBL" id="TCS36039.1"/>
    </source>
</evidence>